<dbReference type="InterPro" id="IPR033308">
    <property type="entry name" value="PGAP5/Cdc1/Ted1"/>
</dbReference>
<evidence type="ECO:0000256" key="1">
    <source>
        <dbReference type="ARBA" id="ARBA00023136"/>
    </source>
</evidence>
<dbReference type="AlphaFoldDB" id="G0W3N8"/>
<dbReference type="Proteomes" id="UP000000689">
    <property type="component" value="Chromosome 1"/>
</dbReference>
<organism evidence="3 4">
    <name type="scientific">Naumovozyma dairenensis (strain ATCC 10597 / BCRC 20456 / CBS 421 / NBRC 0211 / NRRL Y-12639)</name>
    <name type="common">Saccharomyces dairenensis</name>
    <dbReference type="NCBI Taxonomy" id="1071378"/>
    <lineage>
        <taxon>Eukaryota</taxon>
        <taxon>Fungi</taxon>
        <taxon>Dikarya</taxon>
        <taxon>Ascomycota</taxon>
        <taxon>Saccharomycotina</taxon>
        <taxon>Saccharomycetes</taxon>
        <taxon>Saccharomycetales</taxon>
        <taxon>Saccharomycetaceae</taxon>
        <taxon>Naumovozyma</taxon>
    </lineage>
</organism>
<evidence type="ECO:0008006" key="5">
    <source>
        <dbReference type="Google" id="ProtNLM"/>
    </source>
</evidence>
<sequence length="471" mass="55461">MLKPLVKKFAIWATIITIITNIYIFTYPSIHPTQCSWKCYDKTNESSEPDISSLSSLGKYTYYTKRYLNDIKNQYLTKTEQENTNDIHLLAFGDPQIKGIWHNTPYITRLDTFGNDYYLGHIYSMMQKRLSPTHVAIMGDLFSSQWIGDSEFFNRTKRYMNRIFKRNADDTWLYDLKKNNHDEMGLYKVNWTKYANEFKLNPNNSFAGYKDVYSWDPENENYLFINITGNHDVGYSGDATYQHMSRYHEIFGKDNFFIEYDVETDHPWRIVVLNTLTLEGPALQPEFVDNTWEFLYQVFERRFNGSTILLTHVPFYKEEGLCVDGPEFRYYPEVYEKEPYKANLLRSQNHMSEEATNKVFNLIFDNKKPGIVLNGHDHEGCETIYNKKGASWIATKDIDPSADYYLQEITVRAMMGEFNGNTGLVTGHFNELTKLWDFNFTLCPFNIQHFWWAAKASAIITGFIWSFYVLL</sequence>
<proteinExistence type="predicted"/>
<dbReference type="eggNOG" id="KOG3662">
    <property type="taxonomic scope" value="Eukaryota"/>
</dbReference>
<dbReference type="InterPro" id="IPR033307">
    <property type="entry name" value="Ted1_MPase_dom"/>
</dbReference>
<dbReference type="STRING" id="1071378.G0W3N8"/>
<reference evidence="3 4" key="1">
    <citation type="journal article" date="2011" name="Proc. Natl. Acad. Sci. U.S.A.">
        <title>Evolutionary erosion of yeast sex chromosomes by mating-type switching accidents.</title>
        <authorList>
            <person name="Gordon J.L."/>
            <person name="Armisen D."/>
            <person name="Proux-Wera E."/>
            <person name="Oheigeartaigh S.S."/>
            <person name="Byrne K.P."/>
            <person name="Wolfe K.H."/>
        </authorList>
    </citation>
    <scope>NUCLEOTIDE SEQUENCE [LARGE SCALE GENOMIC DNA]</scope>
    <source>
        <strain evidence="4">ATCC 10597 / BCRC 20456 / CBS 421 / NBRC 0211 / NRRL Y-12639</strain>
    </source>
</reference>
<dbReference type="RefSeq" id="XP_003667669.1">
    <property type="nucleotide sequence ID" value="XM_003667621.1"/>
</dbReference>
<dbReference type="OrthoDB" id="9984693at2759"/>
<dbReference type="GO" id="GO:0016020">
    <property type="term" value="C:membrane"/>
    <property type="evidence" value="ECO:0007669"/>
    <property type="project" value="GOC"/>
</dbReference>
<evidence type="ECO:0000313" key="3">
    <source>
        <dbReference type="EMBL" id="CCD22426.1"/>
    </source>
</evidence>
<dbReference type="CDD" id="cd08164">
    <property type="entry name" value="MPP_Ted1"/>
    <property type="match status" value="1"/>
</dbReference>
<protein>
    <recommendedName>
        <fullName evidence="5">Calcineurin-like phosphoesterase domain-containing protein</fullName>
    </recommendedName>
</protein>
<evidence type="ECO:0000313" key="4">
    <source>
        <dbReference type="Proteomes" id="UP000000689"/>
    </source>
</evidence>
<dbReference type="GO" id="GO:0006888">
    <property type="term" value="P:endoplasmic reticulum to Golgi vesicle-mediated transport"/>
    <property type="evidence" value="ECO:0007669"/>
    <property type="project" value="EnsemblFungi"/>
</dbReference>
<gene>
    <name evidence="3" type="primary">NDAI0A02680</name>
    <name evidence="3" type="ordered locus">NDAI_0A02680</name>
</gene>
<dbReference type="Gene3D" id="3.60.21.10">
    <property type="match status" value="1"/>
</dbReference>
<evidence type="ECO:0000256" key="2">
    <source>
        <dbReference type="SAM" id="Phobius"/>
    </source>
</evidence>
<keyword evidence="2" id="KW-1133">Transmembrane helix</keyword>
<accession>G0W3N8</accession>
<dbReference type="KEGG" id="ndi:NDAI_0A02680"/>
<keyword evidence="4" id="KW-1185">Reference proteome</keyword>
<dbReference type="SUPFAM" id="SSF56300">
    <property type="entry name" value="Metallo-dependent phosphatases"/>
    <property type="match status" value="1"/>
</dbReference>
<feature type="transmembrane region" description="Helical" evidence="2">
    <location>
        <begin position="9"/>
        <end position="30"/>
    </location>
</feature>
<name>G0W3N8_NAUDC</name>
<dbReference type="InterPro" id="IPR029052">
    <property type="entry name" value="Metallo-depent_PP-like"/>
</dbReference>
<dbReference type="GO" id="GO:0005783">
    <property type="term" value="C:endoplasmic reticulum"/>
    <property type="evidence" value="ECO:0007669"/>
    <property type="project" value="TreeGrafter"/>
</dbReference>
<dbReference type="PANTHER" id="PTHR13315">
    <property type="entry name" value="METALLO PHOSPHOESTERASE RELATED"/>
    <property type="match status" value="1"/>
</dbReference>
<keyword evidence="1 2" id="KW-0472">Membrane</keyword>
<dbReference type="EMBL" id="HE580267">
    <property type="protein sequence ID" value="CCD22426.1"/>
    <property type="molecule type" value="Genomic_DNA"/>
</dbReference>
<dbReference type="OMA" id="GLKEQNH"/>
<keyword evidence="2" id="KW-0812">Transmembrane</keyword>
<dbReference type="HOGENOM" id="CLU_021690_1_0_1"/>
<dbReference type="GO" id="GO:0006506">
    <property type="term" value="P:GPI anchor biosynthetic process"/>
    <property type="evidence" value="ECO:0007669"/>
    <property type="project" value="InterPro"/>
</dbReference>
<dbReference type="GeneID" id="11493784"/>
<dbReference type="PANTHER" id="PTHR13315:SF1">
    <property type="entry name" value="PROTEIN TED1"/>
    <property type="match status" value="1"/>
</dbReference>
<feature type="transmembrane region" description="Helical" evidence="2">
    <location>
        <begin position="450"/>
        <end position="470"/>
    </location>
</feature>